<gene>
    <name evidence="2" type="ORF">CDAUBV1_LOCUS10703</name>
</gene>
<proteinExistence type="predicted"/>
<dbReference type="EMBL" id="CAXLJL010000334">
    <property type="protein sequence ID" value="CAL5136570.1"/>
    <property type="molecule type" value="Genomic_DNA"/>
</dbReference>
<name>A0AAV2TIT7_CALDB</name>
<accession>A0AAV2TIT7</accession>
<comment type="caution">
    <text evidence="2">The sequence shown here is derived from an EMBL/GenBank/DDBJ whole genome shotgun (WGS) entry which is preliminary data.</text>
</comment>
<keyword evidence="1" id="KW-0732">Signal</keyword>
<sequence length="105" mass="11821">MLASKFVLALVFSVMICNSVCGEDRYDKVIDYCQESLQKLQSDSYEIESYNQTLNYCRARLHDAEKRLTGLTKTSEEVSGKKVKLEQVVKEIEEAMSKITTAAGA</sequence>
<protein>
    <submittedName>
        <fullName evidence="2">Uncharacterized protein</fullName>
    </submittedName>
</protein>
<reference evidence="2" key="1">
    <citation type="submission" date="2024-06" db="EMBL/GenBank/DDBJ databases">
        <authorList>
            <person name="Liu X."/>
            <person name="Lenzi L."/>
            <person name="Haldenby T S."/>
            <person name="Uol C."/>
        </authorList>
    </citation>
    <scope>NUCLEOTIDE SEQUENCE</scope>
</reference>
<dbReference type="Proteomes" id="UP001497525">
    <property type="component" value="Unassembled WGS sequence"/>
</dbReference>
<feature type="signal peptide" evidence="1">
    <location>
        <begin position="1"/>
        <end position="22"/>
    </location>
</feature>
<feature type="chain" id="PRO_5043763583" evidence="1">
    <location>
        <begin position="23"/>
        <end position="105"/>
    </location>
</feature>
<evidence type="ECO:0000313" key="3">
    <source>
        <dbReference type="Proteomes" id="UP001497525"/>
    </source>
</evidence>
<organism evidence="2 3">
    <name type="scientific">Calicophoron daubneyi</name>
    <name type="common">Rumen fluke</name>
    <name type="synonym">Paramphistomum daubneyi</name>
    <dbReference type="NCBI Taxonomy" id="300641"/>
    <lineage>
        <taxon>Eukaryota</taxon>
        <taxon>Metazoa</taxon>
        <taxon>Spiralia</taxon>
        <taxon>Lophotrochozoa</taxon>
        <taxon>Platyhelminthes</taxon>
        <taxon>Trematoda</taxon>
        <taxon>Digenea</taxon>
        <taxon>Plagiorchiida</taxon>
        <taxon>Pronocephalata</taxon>
        <taxon>Paramphistomoidea</taxon>
        <taxon>Paramphistomidae</taxon>
        <taxon>Calicophoron</taxon>
    </lineage>
</organism>
<evidence type="ECO:0000256" key="1">
    <source>
        <dbReference type="SAM" id="SignalP"/>
    </source>
</evidence>
<evidence type="ECO:0000313" key="2">
    <source>
        <dbReference type="EMBL" id="CAL5136570.1"/>
    </source>
</evidence>
<dbReference type="AlphaFoldDB" id="A0AAV2TIT7"/>